<dbReference type="AlphaFoldDB" id="A0AAE1Z965"/>
<dbReference type="GO" id="GO:0032981">
    <property type="term" value="P:mitochondrial respiratory chain complex I assembly"/>
    <property type="evidence" value="ECO:0007669"/>
    <property type="project" value="InterPro"/>
</dbReference>
<gene>
    <name evidence="1" type="ORF">MN116_007414</name>
</gene>
<dbReference type="Pfam" id="PF06784">
    <property type="entry name" value="UPF0240"/>
    <property type="match status" value="1"/>
</dbReference>
<reference evidence="1" key="2">
    <citation type="journal article" date="2023" name="Infect Dis Poverty">
        <title>Chromosome-scale genome of the human blood fluke Schistosoma mekongi and its implications for public health.</title>
        <authorList>
            <person name="Zhou M."/>
            <person name="Xu L."/>
            <person name="Xu D."/>
            <person name="Chen W."/>
            <person name="Khan J."/>
            <person name="Hu Y."/>
            <person name="Huang H."/>
            <person name="Wei H."/>
            <person name="Zhang Y."/>
            <person name="Chusongsang P."/>
            <person name="Tanasarnprasert K."/>
            <person name="Hu X."/>
            <person name="Limpanont Y."/>
            <person name="Lv Z."/>
        </authorList>
    </citation>
    <scope>NUCLEOTIDE SEQUENCE</scope>
    <source>
        <strain evidence="1">LV_2022a</strain>
    </source>
</reference>
<reference evidence="1" key="1">
    <citation type="submission" date="2022-04" db="EMBL/GenBank/DDBJ databases">
        <authorList>
            <person name="Xu L."/>
            <person name="Lv Z."/>
        </authorList>
    </citation>
    <scope>NUCLEOTIDE SEQUENCE</scope>
    <source>
        <strain evidence="1">LV_2022a</strain>
    </source>
</reference>
<evidence type="ECO:0000313" key="2">
    <source>
        <dbReference type="Proteomes" id="UP001292079"/>
    </source>
</evidence>
<dbReference type="PANTHER" id="PTHR13338:SF4">
    <property type="entry name" value="NADH DEHYDROGENASE [UBIQUINONE] 1 ALPHA SUBCOMPLEX ASSEMBLY FACTOR 4"/>
    <property type="match status" value="1"/>
</dbReference>
<dbReference type="GO" id="GO:0005739">
    <property type="term" value="C:mitochondrion"/>
    <property type="evidence" value="ECO:0007669"/>
    <property type="project" value="TreeGrafter"/>
</dbReference>
<name>A0AAE1Z965_SCHME</name>
<protein>
    <submittedName>
        <fullName evidence="1">Uncharacterized protein</fullName>
    </submittedName>
</protein>
<dbReference type="PANTHER" id="PTHR13338">
    <property type="entry name" value="UPF0240 PROTEIN"/>
    <property type="match status" value="1"/>
</dbReference>
<comment type="caution">
    <text evidence="1">The sequence shown here is derived from an EMBL/GenBank/DDBJ whole genome shotgun (WGS) entry which is preliminary data.</text>
</comment>
<dbReference type="EMBL" id="JALJAT010000005">
    <property type="protein sequence ID" value="KAK4469911.1"/>
    <property type="molecule type" value="Genomic_DNA"/>
</dbReference>
<dbReference type="InterPro" id="IPR009622">
    <property type="entry name" value="NDUFAF4"/>
</dbReference>
<organism evidence="1 2">
    <name type="scientific">Schistosoma mekongi</name>
    <name type="common">Parasitic worm</name>
    <dbReference type="NCBI Taxonomy" id="38744"/>
    <lineage>
        <taxon>Eukaryota</taxon>
        <taxon>Metazoa</taxon>
        <taxon>Spiralia</taxon>
        <taxon>Lophotrochozoa</taxon>
        <taxon>Platyhelminthes</taxon>
        <taxon>Trematoda</taxon>
        <taxon>Digenea</taxon>
        <taxon>Strigeidida</taxon>
        <taxon>Schistosomatoidea</taxon>
        <taxon>Schistosomatidae</taxon>
        <taxon>Schistosoma</taxon>
    </lineage>
</organism>
<evidence type="ECO:0000313" key="1">
    <source>
        <dbReference type="EMBL" id="KAK4469911.1"/>
    </source>
</evidence>
<proteinExistence type="predicted"/>
<keyword evidence="2" id="KW-1185">Reference proteome</keyword>
<sequence length="215" mass="24637">MGVVSSLVRRFVINYNVEDRAIKYLEANKHSFKSSPKHPGTISVTDERYEELSSHNPNLDKNVNSLEVVSRTLTKGILPEGMGYVNETTRKFPKKYDGFNPYPMPSKDFGFIVPESVPRGRLVMRQAVELIKSHQKGVSSVDTLSESYCLGKEKTKQVLDYFSLFEVYEGKVWAPMSQQSEHLLDEPVSNERNEEVYAENEYSQRKIALKHLNVK</sequence>
<accession>A0AAE1Z965</accession>
<dbReference type="Proteomes" id="UP001292079">
    <property type="component" value="Unassembled WGS sequence"/>
</dbReference>